<organism evidence="1 2">
    <name type="scientific">Catharanthus roseus</name>
    <name type="common">Madagascar periwinkle</name>
    <name type="synonym">Vinca rosea</name>
    <dbReference type="NCBI Taxonomy" id="4058"/>
    <lineage>
        <taxon>Eukaryota</taxon>
        <taxon>Viridiplantae</taxon>
        <taxon>Streptophyta</taxon>
        <taxon>Embryophyta</taxon>
        <taxon>Tracheophyta</taxon>
        <taxon>Spermatophyta</taxon>
        <taxon>Magnoliopsida</taxon>
        <taxon>eudicotyledons</taxon>
        <taxon>Gunneridae</taxon>
        <taxon>Pentapetalae</taxon>
        <taxon>asterids</taxon>
        <taxon>lamiids</taxon>
        <taxon>Gentianales</taxon>
        <taxon>Apocynaceae</taxon>
        <taxon>Rauvolfioideae</taxon>
        <taxon>Vinceae</taxon>
        <taxon>Catharanthinae</taxon>
        <taxon>Catharanthus</taxon>
    </lineage>
</organism>
<accession>A0ACC0BEQ4</accession>
<reference evidence="2" key="1">
    <citation type="journal article" date="2023" name="Nat. Plants">
        <title>Single-cell RNA sequencing provides a high-resolution roadmap for understanding the multicellular compartmentation of specialized metabolism.</title>
        <authorList>
            <person name="Sun S."/>
            <person name="Shen X."/>
            <person name="Li Y."/>
            <person name="Li Y."/>
            <person name="Wang S."/>
            <person name="Li R."/>
            <person name="Zhang H."/>
            <person name="Shen G."/>
            <person name="Guo B."/>
            <person name="Wei J."/>
            <person name="Xu J."/>
            <person name="St-Pierre B."/>
            <person name="Chen S."/>
            <person name="Sun C."/>
        </authorList>
    </citation>
    <scope>NUCLEOTIDE SEQUENCE [LARGE SCALE GENOMIC DNA]</scope>
</reference>
<evidence type="ECO:0000313" key="1">
    <source>
        <dbReference type="EMBL" id="KAI5671103.1"/>
    </source>
</evidence>
<protein>
    <submittedName>
        <fullName evidence="1">Uncharacterized protein</fullName>
    </submittedName>
</protein>
<dbReference type="Proteomes" id="UP001060085">
    <property type="component" value="Linkage Group LG03"/>
</dbReference>
<name>A0ACC0BEQ4_CATRO</name>
<gene>
    <name evidence="1" type="ORF">M9H77_11467</name>
</gene>
<sequence>MVRPSGRRGDDDLGLVTDKTSQVERRTVTASSRGVRGRHSTSNLHATPTPLAPGFHHGIEFIGQPRQIGVEFFYHMLGAALQDSSCSTHRYSHADYGISSSVPYVPRPADRVFEGDMGFEGDRGLARSKKESDPYILRERWMRADEGDDAGDEEQFVPVAPVALVSGSDGRPRHEKGKGLTGSFMSVMSKIAGSRNKRPDVAREVPAPTQKRKKVKVSDWEQTSPTDEGPVDPELIPSYRGHVAGPIWRGHDDLGLALTGGLGFKAAELHAVATSRQTLLSHCVRVVCYLQYILGSSLFSDKNGNTVPARLWPLLQDVSSLRRLP</sequence>
<evidence type="ECO:0000313" key="2">
    <source>
        <dbReference type="Proteomes" id="UP001060085"/>
    </source>
</evidence>
<dbReference type="EMBL" id="CM044703">
    <property type="protein sequence ID" value="KAI5671103.1"/>
    <property type="molecule type" value="Genomic_DNA"/>
</dbReference>
<keyword evidence="2" id="KW-1185">Reference proteome</keyword>
<comment type="caution">
    <text evidence="1">The sequence shown here is derived from an EMBL/GenBank/DDBJ whole genome shotgun (WGS) entry which is preliminary data.</text>
</comment>
<proteinExistence type="predicted"/>